<gene>
    <name evidence="1" type="ORF">PSYICH_LOCUS4118</name>
</gene>
<dbReference type="EMBL" id="OV651825">
    <property type="protein sequence ID" value="CAH1102830.1"/>
    <property type="molecule type" value="Genomic_DNA"/>
</dbReference>
<dbReference type="Proteomes" id="UP001153636">
    <property type="component" value="Chromosome 13"/>
</dbReference>
<organism evidence="1 2">
    <name type="scientific">Psylliodes chrysocephalus</name>
    <dbReference type="NCBI Taxonomy" id="3402493"/>
    <lineage>
        <taxon>Eukaryota</taxon>
        <taxon>Metazoa</taxon>
        <taxon>Ecdysozoa</taxon>
        <taxon>Arthropoda</taxon>
        <taxon>Hexapoda</taxon>
        <taxon>Insecta</taxon>
        <taxon>Pterygota</taxon>
        <taxon>Neoptera</taxon>
        <taxon>Endopterygota</taxon>
        <taxon>Coleoptera</taxon>
        <taxon>Polyphaga</taxon>
        <taxon>Cucujiformia</taxon>
        <taxon>Chrysomeloidea</taxon>
        <taxon>Chrysomelidae</taxon>
        <taxon>Galerucinae</taxon>
        <taxon>Alticini</taxon>
        <taxon>Psylliodes</taxon>
    </lineage>
</organism>
<protein>
    <submittedName>
        <fullName evidence="1">Uncharacterized protein</fullName>
    </submittedName>
</protein>
<reference evidence="1" key="1">
    <citation type="submission" date="2022-01" db="EMBL/GenBank/DDBJ databases">
        <authorList>
            <person name="King R."/>
        </authorList>
    </citation>
    <scope>NUCLEOTIDE SEQUENCE</scope>
</reference>
<evidence type="ECO:0000313" key="1">
    <source>
        <dbReference type="EMBL" id="CAH1102830.1"/>
    </source>
</evidence>
<name>A0A9P0GAI0_9CUCU</name>
<evidence type="ECO:0000313" key="2">
    <source>
        <dbReference type="Proteomes" id="UP001153636"/>
    </source>
</evidence>
<accession>A0A9P0GAI0</accession>
<sequence>MAKENISNIPPFELNKSTYSQVVQATYQSVVVIKPKDDTQNNIQTKADIMNNINPTELNIKVLRVKNTKECGILVGCSKNEDASKFKDAANAKLSDAYEVKEIKNRNPKIRIIGMIEKHEPDELISILKYQNDVIQSSRV</sequence>
<dbReference type="AlphaFoldDB" id="A0A9P0GAI0"/>
<proteinExistence type="predicted"/>
<dbReference type="OrthoDB" id="6775559at2759"/>
<keyword evidence="2" id="KW-1185">Reference proteome</keyword>